<comment type="caution">
    <text evidence="4">The sequence shown here is derived from an EMBL/GenBank/DDBJ whole genome shotgun (WGS) entry which is preliminary data.</text>
</comment>
<dbReference type="PANTHER" id="PTHR11006">
    <property type="entry name" value="PROTEIN ARGININE N-METHYLTRANSFERASE"/>
    <property type="match status" value="1"/>
</dbReference>
<keyword evidence="2" id="KW-0802">TPR repeat</keyword>
<dbReference type="Proteomes" id="UP000291343">
    <property type="component" value="Unassembled WGS sequence"/>
</dbReference>
<dbReference type="InterPro" id="IPR019734">
    <property type="entry name" value="TPR_rpt"/>
</dbReference>
<dbReference type="Gene3D" id="1.25.40.10">
    <property type="entry name" value="Tetratricopeptide repeat domain"/>
    <property type="match status" value="1"/>
</dbReference>
<dbReference type="InterPro" id="IPR011990">
    <property type="entry name" value="TPR-like_helical_dom_sf"/>
</dbReference>
<dbReference type="GO" id="GO:0016274">
    <property type="term" value="F:protein-arginine N-methyltransferase activity"/>
    <property type="evidence" value="ECO:0007669"/>
    <property type="project" value="InterPro"/>
</dbReference>
<dbReference type="AlphaFoldDB" id="A0A482XCN6"/>
<dbReference type="Gene3D" id="3.40.50.150">
    <property type="entry name" value="Vaccinia Virus protein VP39"/>
    <property type="match status" value="1"/>
</dbReference>
<dbReference type="EMBL" id="QKKF02012754">
    <property type="protein sequence ID" value="RZF43457.1"/>
    <property type="molecule type" value="Genomic_DNA"/>
</dbReference>
<reference evidence="4 5" key="1">
    <citation type="journal article" date="2017" name="Gigascience">
        <title>Genome sequence of the small brown planthopper, Laodelphax striatellus.</title>
        <authorList>
            <person name="Zhu J."/>
            <person name="Jiang F."/>
            <person name="Wang X."/>
            <person name="Yang P."/>
            <person name="Bao Y."/>
            <person name="Zhao W."/>
            <person name="Wang W."/>
            <person name="Lu H."/>
            <person name="Wang Q."/>
            <person name="Cui N."/>
            <person name="Li J."/>
            <person name="Chen X."/>
            <person name="Luo L."/>
            <person name="Yu J."/>
            <person name="Kang L."/>
            <person name="Cui F."/>
        </authorList>
    </citation>
    <scope>NUCLEOTIDE SEQUENCE [LARGE SCALE GENOMIC DNA]</scope>
    <source>
        <strain evidence="4">Lst14</strain>
    </source>
</reference>
<name>A0A482XCN6_LAOST</name>
<dbReference type="GO" id="GO:0032259">
    <property type="term" value="P:methylation"/>
    <property type="evidence" value="ECO:0007669"/>
    <property type="project" value="UniProtKB-KW"/>
</dbReference>
<proteinExistence type="predicted"/>
<evidence type="ECO:0000256" key="2">
    <source>
        <dbReference type="PROSITE-ProRule" id="PRU00339"/>
    </source>
</evidence>
<evidence type="ECO:0000256" key="3">
    <source>
        <dbReference type="PROSITE-ProRule" id="PRU01015"/>
    </source>
</evidence>
<dbReference type="Pfam" id="PF06325">
    <property type="entry name" value="PrmA"/>
    <property type="match status" value="1"/>
</dbReference>
<keyword evidence="3" id="KW-0808">Transferase</keyword>
<keyword evidence="1 3" id="KW-0949">S-adenosyl-L-methionine</keyword>
<protein>
    <submittedName>
        <fullName evidence="4">Uncharacterized protein</fullName>
    </submittedName>
</protein>
<evidence type="ECO:0000256" key="1">
    <source>
        <dbReference type="ARBA" id="ARBA00022691"/>
    </source>
</evidence>
<evidence type="ECO:0000313" key="4">
    <source>
        <dbReference type="EMBL" id="RZF43457.1"/>
    </source>
</evidence>
<dbReference type="Gene3D" id="2.70.160.11">
    <property type="entry name" value="Hnrnp arginine n-methyltransferase1"/>
    <property type="match status" value="2"/>
</dbReference>
<gene>
    <name evidence="4" type="ORF">LSTR_LSTR001718</name>
</gene>
<dbReference type="STRING" id="195883.A0A482XCN6"/>
<dbReference type="InterPro" id="IPR029063">
    <property type="entry name" value="SAM-dependent_MTases_sf"/>
</dbReference>
<dbReference type="InterPro" id="IPR025799">
    <property type="entry name" value="Arg_MeTrfase"/>
</dbReference>
<keyword evidence="5" id="KW-1185">Reference proteome</keyword>
<feature type="repeat" description="TPR" evidence="2">
    <location>
        <begin position="57"/>
        <end position="90"/>
    </location>
</feature>
<accession>A0A482XCN6</accession>
<dbReference type="InParanoid" id="A0A482XCN6"/>
<organism evidence="4 5">
    <name type="scientific">Laodelphax striatellus</name>
    <name type="common">Small brown planthopper</name>
    <name type="synonym">Delphax striatella</name>
    <dbReference type="NCBI Taxonomy" id="195883"/>
    <lineage>
        <taxon>Eukaryota</taxon>
        <taxon>Metazoa</taxon>
        <taxon>Ecdysozoa</taxon>
        <taxon>Arthropoda</taxon>
        <taxon>Hexapoda</taxon>
        <taxon>Insecta</taxon>
        <taxon>Pterygota</taxon>
        <taxon>Neoptera</taxon>
        <taxon>Paraneoptera</taxon>
        <taxon>Hemiptera</taxon>
        <taxon>Auchenorrhyncha</taxon>
        <taxon>Fulgoroidea</taxon>
        <taxon>Delphacidae</taxon>
        <taxon>Criomorphinae</taxon>
        <taxon>Laodelphax</taxon>
    </lineage>
</organism>
<dbReference type="SUPFAM" id="SSF48452">
    <property type="entry name" value="TPR-like"/>
    <property type="match status" value="1"/>
</dbReference>
<evidence type="ECO:0000313" key="5">
    <source>
        <dbReference type="Proteomes" id="UP000291343"/>
    </source>
</evidence>
<dbReference type="SUPFAM" id="SSF53335">
    <property type="entry name" value="S-adenosyl-L-methionine-dependent methyltransferases"/>
    <property type="match status" value="3"/>
</dbReference>
<dbReference type="PANTHER" id="PTHR11006:SF60">
    <property type="entry name" value="PROTEIN ARGININE N-METHYLTRANSFERASE 9"/>
    <property type="match status" value="1"/>
</dbReference>
<dbReference type="OrthoDB" id="5980806at2759"/>
<dbReference type="CDD" id="cd02440">
    <property type="entry name" value="AdoMet_MTases"/>
    <property type="match status" value="1"/>
</dbReference>
<dbReference type="PROSITE" id="PS51678">
    <property type="entry name" value="SAM_MT_PRMT"/>
    <property type="match status" value="1"/>
</dbReference>
<dbReference type="PROSITE" id="PS50005">
    <property type="entry name" value="TPR"/>
    <property type="match status" value="1"/>
</dbReference>
<dbReference type="SMR" id="A0A482XCN6"/>
<dbReference type="GO" id="GO:0005634">
    <property type="term" value="C:nucleus"/>
    <property type="evidence" value="ECO:0007669"/>
    <property type="project" value="TreeGrafter"/>
</dbReference>
<keyword evidence="3" id="KW-0489">Methyltransferase</keyword>
<dbReference type="GO" id="GO:0042054">
    <property type="term" value="F:histone methyltransferase activity"/>
    <property type="evidence" value="ECO:0007669"/>
    <property type="project" value="TreeGrafter"/>
</dbReference>
<sequence length="794" mass="89642">MNSSSYLEKKYHELAVDSIKKFEVYILEGNIGRACAHLLVALKLQPGLKDKLVEVFAATLRQWGDVLAKQNKFKELFKGYDLALQVHPDNRFVINDFGAFHYRAGNMAKAHLLFKKACTMSQENVESERNLQMCLSAMVDRWHFRMLNDGHRNEAYREAITKRIKQGFTRVLDIGTGSGLLSLIASEVCAETSGGGPVYACEVSNVMIHIAKSILLKNRSDRGLQVHLLRGHSSHLPLKLLADKRVSLVVTEIMDAGLFGEGVLGTLIDAWEKLLLPPLPQALTQHCSGCSDNKLGLCMICNDEKLEPHQRVTPRVNGMVVPLGATVWVAAIECLHIARKHRSLSTLLRHNLETPFIFQAKPSEPYDSENLQSFPNDFKLLCEPIKCFFVNFNDPRQLGNFYGGEFDNDIHKMQFTAEGNLDAFVVWFDLHVDEDVKISTSPFGENASTCCWDQAIFPVKTELRVVAGSSADLFVRTQAGILFVEISEMYNHIPSNSNSEEVIVSPEFVRFFNNSNLLDLLAIYAQETAQCNNILDFSPFPLLGLMLLVADENCLLFYVAKSDDDIIAVRRIAEVNGICNDRIRYIEECDVTFEDFMMSNSFDIVVSNLVSHDGELSATNITHLSWCKSFLSDEGVIIPQCIRVWGQLISSELLTRSAEVLEEGIIEKFQIPKYMNKYKVKHQVDIYSHTMPHTALSEPFQLGTISMVDIDCHKKKDLSINVTTNTEGTTSGLLQWFEFEIELPECGSTLLYSTRSIDSHANQMCVLMEKQDLKPKQQVKVFCKYYLGGFLFRF</sequence>